<dbReference type="AlphaFoldDB" id="A0A0L6JSU8"/>
<dbReference type="SUPFAM" id="SSF53850">
    <property type="entry name" value="Periplasmic binding protein-like II"/>
    <property type="match status" value="1"/>
</dbReference>
<comment type="caution">
    <text evidence="1">The sequence shown here is derived from an EMBL/GenBank/DDBJ whole genome shotgun (WGS) entry which is preliminary data.</text>
</comment>
<dbReference type="EMBL" id="LGTC01000001">
    <property type="protein sequence ID" value="KNY28764.1"/>
    <property type="molecule type" value="Genomic_DNA"/>
</dbReference>
<reference evidence="2" key="1">
    <citation type="submission" date="2015-07" db="EMBL/GenBank/DDBJ databases">
        <title>Near-Complete Genome Sequence of the Cellulolytic Bacterium Bacteroides (Pseudobacteroides) cellulosolvens ATCC 35603.</title>
        <authorList>
            <person name="Dassa B."/>
            <person name="Utturkar S.M."/>
            <person name="Klingeman D.M."/>
            <person name="Hurt R.A."/>
            <person name="Keller M."/>
            <person name="Xu J."/>
            <person name="Reddy Y.H.K."/>
            <person name="Borovok I."/>
            <person name="Grinberg I.R."/>
            <person name="Lamed R."/>
            <person name="Zhivin O."/>
            <person name="Bayer E.A."/>
            <person name="Brown S.D."/>
        </authorList>
    </citation>
    <scope>NUCLEOTIDE SEQUENCE [LARGE SCALE GENOMIC DNA]</scope>
    <source>
        <strain evidence="2">DSM 2933</strain>
    </source>
</reference>
<sequence>MRYLTIALSKGRLTELSIELFEKIGIDCSELKGSSRKLILCDEKNKIKFSLQNQVMFLHMLNTEQQI</sequence>
<name>A0A0L6JSU8_9FIRM</name>
<evidence type="ECO:0008006" key="3">
    <source>
        <dbReference type="Google" id="ProtNLM"/>
    </source>
</evidence>
<gene>
    <name evidence="1" type="ORF">Bccel_4038</name>
</gene>
<dbReference type="PATRIC" id="fig|398512.5.peg.4222"/>
<keyword evidence="2" id="KW-1185">Reference proteome</keyword>
<evidence type="ECO:0000313" key="1">
    <source>
        <dbReference type="EMBL" id="KNY28764.1"/>
    </source>
</evidence>
<dbReference type="Gene3D" id="3.40.190.10">
    <property type="entry name" value="Periplasmic binding protein-like II"/>
    <property type="match status" value="1"/>
</dbReference>
<accession>A0A0L6JSU8</accession>
<proteinExistence type="predicted"/>
<dbReference type="STRING" id="398512.Bccel_4038"/>
<organism evidence="1 2">
    <name type="scientific">Pseudobacteroides cellulosolvens ATCC 35603 = DSM 2933</name>
    <dbReference type="NCBI Taxonomy" id="398512"/>
    <lineage>
        <taxon>Bacteria</taxon>
        <taxon>Bacillati</taxon>
        <taxon>Bacillota</taxon>
        <taxon>Clostridia</taxon>
        <taxon>Eubacteriales</taxon>
        <taxon>Oscillospiraceae</taxon>
        <taxon>Pseudobacteroides</taxon>
    </lineage>
</organism>
<dbReference type="Proteomes" id="UP000036923">
    <property type="component" value="Unassembled WGS sequence"/>
</dbReference>
<protein>
    <recommendedName>
        <fullName evidence="3">ATP phosphoribosyltransferase</fullName>
    </recommendedName>
</protein>
<evidence type="ECO:0000313" key="2">
    <source>
        <dbReference type="Proteomes" id="UP000036923"/>
    </source>
</evidence>